<feature type="transmembrane region" description="Helical" evidence="7">
    <location>
        <begin position="323"/>
        <end position="345"/>
    </location>
</feature>
<accession>A0A8J3G750</accession>
<evidence type="ECO:0000256" key="5">
    <source>
        <dbReference type="ARBA" id="ARBA00023136"/>
    </source>
</evidence>
<feature type="transmembrane region" description="Helical" evidence="7">
    <location>
        <begin position="270"/>
        <end position="289"/>
    </location>
</feature>
<evidence type="ECO:0000313" key="9">
    <source>
        <dbReference type="EMBL" id="GHB53223.1"/>
    </source>
</evidence>
<reference evidence="9 10" key="1">
    <citation type="journal article" date="2014" name="Int. J. Syst. Evol. Microbiol.">
        <title>Complete genome sequence of Corynebacterium casei LMG S-19264T (=DSM 44701T), isolated from a smear-ripened cheese.</title>
        <authorList>
            <consortium name="US DOE Joint Genome Institute (JGI-PGF)"/>
            <person name="Walter F."/>
            <person name="Albersmeier A."/>
            <person name="Kalinowski J."/>
            <person name="Ruckert C."/>
        </authorList>
    </citation>
    <scope>NUCLEOTIDE SEQUENCE [LARGE SCALE GENOMIC DNA]</scope>
    <source>
        <strain evidence="9 10">KCTC 12866</strain>
    </source>
</reference>
<feature type="transmembrane region" description="Helical" evidence="7">
    <location>
        <begin position="237"/>
        <end position="258"/>
    </location>
</feature>
<keyword evidence="4 7" id="KW-1133">Transmembrane helix</keyword>
<evidence type="ECO:0000256" key="6">
    <source>
        <dbReference type="RuleBase" id="RU000320"/>
    </source>
</evidence>
<name>A0A8J3G750_9BACT</name>
<feature type="transmembrane region" description="Helical" evidence="7">
    <location>
        <begin position="366"/>
        <end position="387"/>
    </location>
</feature>
<dbReference type="InterPro" id="IPR010227">
    <property type="entry name" value="NADH_Q_OxRdtase_chainM/4"/>
</dbReference>
<dbReference type="GO" id="GO:0012505">
    <property type="term" value="C:endomembrane system"/>
    <property type="evidence" value="ECO:0007669"/>
    <property type="project" value="UniProtKB-SubCell"/>
</dbReference>
<feature type="transmembrane region" description="Helical" evidence="7">
    <location>
        <begin position="159"/>
        <end position="179"/>
    </location>
</feature>
<evidence type="ECO:0000256" key="3">
    <source>
        <dbReference type="ARBA" id="ARBA00022692"/>
    </source>
</evidence>
<dbReference type="GO" id="GO:0016020">
    <property type="term" value="C:membrane"/>
    <property type="evidence" value="ECO:0007669"/>
    <property type="project" value="UniProtKB-SubCell"/>
</dbReference>
<dbReference type="GO" id="GO:0003954">
    <property type="term" value="F:NADH dehydrogenase activity"/>
    <property type="evidence" value="ECO:0007669"/>
    <property type="project" value="TreeGrafter"/>
</dbReference>
<comment type="caution">
    <text evidence="9">The sequence shown here is derived from an EMBL/GenBank/DDBJ whole genome shotgun (WGS) entry which is preliminary data.</text>
</comment>
<dbReference type="GO" id="GO:0048039">
    <property type="term" value="F:ubiquinone binding"/>
    <property type="evidence" value="ECO:0007669"/>
    <property type="project" value="TreeGrafter"/>
</dbReference>
<dbReference type="GO" id="GO:0042773">
    <property type="term" value="P:ATP synthesis coupled electron transport"/>
    <property type="evidence" value="ECO:0007669"/>
    <property type="project" value="InterPro"/>
</dbReference>
<feature type="transmembrane region" description="Helical" evidence="7">
    <location>
        <begin position="104"/>
        <end position="121"/>
    </location>
</feature>
<feature type="transmembrane region" description="Helical" evidence="7">
    <location>
        <begin position="127"/>
        <end position="147"/>
    </location>
</feature>
<evidence type="ECO:0000259" key="8">
    <source>
        <dbReference type="Pfam" id="PF00361"/>
    </source>
</evidence>
<dbReference type="Proteomes" id="UP000598271">
    <property type="component" value="Unassembled WGS sequence"/>
</dbReference>
<dbReference type="GO" id="GO:0008137">
    <property type="term" value="F:NADH dehydrogenase (ubiquinone) activity"/>
    <property type="evidence" value="ECO:0007669"/>
    <property type="project" value="InterPro"/>
</dbReference>
<dbReference type="PANTHER" id="PTHR43507">
    <property type="entry name" value="NADH-UBIQUINONE OXIDOREDUCTASE CHAIN 4"/>
    <property type="match status" value="1"/>
</dbReference>
<dbReference type="AlphaFoldDB" id="A0A8J3G750"/>
<gene>
    <name evidence="9" type="primary">nuoM</name>
    <name evidence="9" type="ORF">GCM10007390_02440</name>
</gene>
<dbReference type="GO" id="GO:0015990">
    <property type="term" value="P:electron transport coupled proton transport"/>
    <property type="evidence" value="ECO:0007669"/>
    <property type="project" value="TreeGrafter"/>
</dbReference>
<organism evidence="9 10">
    <name type="scientific">Persicitalea jodogahamensis</name>
    <dbReference type="NCBI Taxonomy" id="402147"/>
    <lineage>
        <taxon>Bacteria</taxon>
        <taxon>Pseudomonadati</taxon>
        <taxon>Bacteroidota</taxon>
        <taxon>Cytophagia</taxon>
        <taxon>Cytophagales</taxon>
        <taxon>Spirosomataceae</taxon>
        <taxon>Persicitalea</taxon>
    </lineage>
</organism>
<dbReference type="InterPro" id="IPR001750">
    <property type="entry name" value="ND/Mrp_TM"/>
</dbReference>
<protein>
    <submittedName>
        <fullName evidence="9">NADH-quinone oxidoreductase subunit M</fullName>
    </submittedName>
</protein>
<keyword evidence="5 7" id="KW-0472">Membrane</keyword>
<dbReference type="PRINTS" id="PR01437">
    <property type="entry name" value="NUOXDRDTASE4"/>
</dbReference>
<evidence type="ECO:0000256" key="4">
    <source>
        <dbReference type="ARBA" id="ARBA00022989"/>
    </source>
</evidence>
<feature type="transmembrane region" description="Helical" evidence="7">
    <location>
        <begin position="399"/>
        <end position="419"/>
    </location>
</feature>
<evidence type="ECO:0000256" key="1">
    <source>
        <dbReference type="ARBA" id="ARBA00004127"/>
    </source>
</evidence>
<comment type="subcellular location">
    <subcellularLocation>
        <location evidence="1">Endomembrane system</location>
        <topology evidence="1">Multi-pass membrane protein</topology>
    </subcellularLocation>
    <subcellularLocation>
        <location evidence="6">Membrane</location>
        <topology evidence="6">Multi-pass membrane protein</topology>
    </subcellularLocation>
</comment>
<proteinExistence type="inferred from homology"/>
<dbReference type="InterPro" id="IPR003918">
    <property type="entry name" value="NADH_UbQ_OxRdtase"/>
</dbReference>
<feature type="transmembrane region" description="Helical" evidence="7">
    <location>
        <begin position="446"/>
        <end position="466"/>
    </location>
</feature>
<dbReference type="PANTHER" id="PTHR43507:SF1">
    <property type="entry name" value="NADH-UBIQUINONE OXIDOREDUCTASE CHAIN 4"/>
    <property type="match status" value="1"/>
</dbReference>
<feature type="transmembrane region" description="Helical" evidence="7">
    <location>
        <begin position="296"/>
        <end position="317"/>
    </location>
</feature>
<dbReference type="Pfam" id="PF00361">
    <property type="entry name" value="Proton_antipo_M"/>
    <property type="match status" value="1"/>
</dbReference>
<feature type="transmembrane region" description="Helical" evidence="7">
    <location>
        <begin position="204"/>
        <end position="225"/>
    </location>
</feature>
<keyword evidence="10" id="KW-1185">Reference proteome</keyword>
<keyword evidence="3 6" id="KW-0812">Transmembrane</keyword>
<feature type="transmembrane region" description="Helical" evidence="7">
    <location>
        <begin position="76"/>
        <end position="97"/>
    </location>
</feature>
<comment type="similarity">
    <text evidence="2">Belongs to the complex I subunit 4 family.</text>
</comment>
<evidence type="ECO:0000256" key="7">
    <source>
        <dbReference type="SAM" id="Phobius"/>
    </source>
</evidence>
<evidence type="ECO:0000313" key="10">
    <source>
        <dbReference type="Proteomes" id="UP000598271"/>
    </source>
</evidence>
<sequence>MLTILLILIPLVAGLLTFFLGGSNAKIIALAGALAELATAVFAWTQFDPAAGAQFGFQYDWITASGISFAASVDGISMLLVLLTTFLVPLIVLSAFGHNYQNPATFFALILFMESALVGVFTTTDAFLFYFFFEVALIPVYFLAAVWGGENRLKVTFKFFVYTIFGSLFMLVALVYLYYQTPGTHSSAITAFYDLQLTPAAQGWLFWAFFIAFAIKMPLFPFHTWQPDTYTESPTPATMLLAGIMLKMGVYGLIRILLPITPLALNQWGAVAIVLSVIGIVYGSIIAIQQRDMKRLVAYSSFAHVGLMAAGVFSTTLNGMQGALIQMLAHGINVVGMFFIIDIIFSRTNTRYLDHLGGITQKTPSLSVYFMIMLLGSVALPLTSGFVGEFLLLAGVFEYNNWLGAAAGLTIILGAVYLLRMFQKSMFGATSVNTEHFQELTLSERAVLIPLTIMVFWIGIYPSTFLEMTEPTVNQLLRFIHN</sequence>
<feature type="domain" description="NADH:quinone oxidoreductase/Mrp antiporter transmembrane" evidence="8">
    <location>
        <begin position="125"/>
        <end position="410"/>
    </location>
</feature>
<dbReference type="EMBL" id="BMXF01000001">
    <property type="protein sequence ID" value="GHB53223.1"/>
    <property type="molecule type" value="Genomic_DNA"/>
</dbReference>
<dbReference type="NCBIfam" id="TIGR01972">
    <property type="entry name" value="NDH_I_M"/>
    <property type="match status" value="1"/>
</dbReference>
<evidence type="ECO:0000256" key="2">
    <source>
        <dbReference type="ARBA" id="ARBA00009025"/>
    </source>
</evidence>
<dbReference type="RefSeq" id="WP_189562536.1">
    <property type="nucleotide sequence ID" value="NZ_BMXF01000001.1"/>
</dbReference>